<accession>A0A655EB68</accession>
<evidence type="ECO:0000313" key="2">
    <source>
        <dbReference type="EMBL" id="CNV12705.1"/>
    </source>
</evidence>
<evidence type="ECO:0000313" key="3">
    <source>
        <dbReference type="Proteomes" id="UP000041314"/>
    </source>
</evidence>
<evidence type="ECO:0000256" key="1">
    <source>
        <dbReference type="SAM" id="Phobius"/>
    </source>
</evidence>
<keyword evidence="1" id="KW-0472">Membrane</keyword>
<keyword evidence="1" id="KW-0812">Transmembrane</keyword>
<dbReference type="EMBL" id="CQPA01000059">
    <property type="protein sequence ID" value="CNV12705.1"/>
    <property type="molecule type" value="Genomic_DNA"/>
</dbReference>
<name>A0A655EB68_SALET</name>
<sequence length="91" mass="10240">MSKSGNPAKKAINTAGQAFCQFTVIFMALNCSFNVWGNALSQSQSIGRLLFTQKICCVRMAFRFFETLINCCWLTCRLIAIISWLPNCLFS</sequence>
<proteinExistence type="predicted"/>
<keyword evidence="1" id="KW-1133">Transmembrane helix</keyword>
<dbReference type="AlphaFoldDB" id="A0A655EB68"/>
<protein>
    <submittedName>
        <fullName evidence="2">Uncharacterized protein</fullName>
    </submittedName>
</protein>
<organism evidence="2 3">
    <name type="scientific">Salmonella enterica subsp. enterica serovar Bovismorbificans</name>
    <dbReference type="NCBI Taxonomy" id="58097"/>
    <lineage>
        <taxon>Bacteria</taxon>
        <taxon>Pseudomonadati</taxon>
        <taxon>Pseudomonadota</taxon>
        <taxon>Gammaproteobacteria</taxon>
        <taxon>Enterobacterales</taxon>
        <taxon>Enterobacteriaceae</taxon>
        <taxon>Salmonella</taxon>
    </lineage>
</organism>
<gene>
    <name evidence="2" type="ORF">ERS008198_04423</name>
</gene>
<dbReference type="Proteomes" id="UP000041314">
    <property type="component" value="Unassembled WGS sequence"/>
</dbReference>
<reference evidence="2 3" key="1">
    <citation type="submission" date="2015-03" db="EMBL/GenBank/DDBJ databases">
        <authorList>
            <consortium name="Pathogen Informatics"/>
        </authorList>
    </citation>
    <scope>NUCLEOTIDE SEQUENCE [LARGE SCALE GENOMIC DNA]</scope>
    <source>
        <strain evidence="2 3">A1104</strain>
    </source>
</reference>
<feature type="transmembrane region" description="Helical" evidence="1">
    <location>
        <begin position="64"/>
        <end position="85"/>
    </location>
</feature>